<feature type="region of interest" description="Disordered" evidence="1">
    <location>
        <begin position="1"/>
        <end position="24"/>
    </location>
</feature>
<accession>A0AAD7Z6G3</accession>
<reference evidence="2" key="2">
    <citation type="submission" date="2023-05" db="EMBL/GenBank/DDBJ databases">
        <authorList>
            <person name="Fouks B."/>
        </authorList>
    </citation>
    <scope>NUCLEOTIDE SEQUENCE</scope>
    <source>
        <strain evidence="2">Stay&amp;Tobe</strain>
        <tissue evidence="2">Testes</tissue>
    </source>
</reference>
<feature type="non-terminal residue" evidence="2">
    <location>
        <position position="1"/>
    </location>
</feature>
<feature type="non-terminal residue" evidence="2">
    <location>
        <position position="51"/>
    </location>
</feature>
<gene>
    <name evidence="2" type="ORF">L9F63_008019</name>
</gene>
<name>A0AAD7Z6G3_DIPPU</name>
<evidence type="ECO:0000313" key="3">
    <source>
        <dbReference type="Proteomes" id="UP001233999"/>
    </source>
</evidence>
<dbReference type="AlphaFoldDB" id="A0AAD7Z6G3"/>
<keyword evidence="3" id="KW-1185">Reference proteome</keyword>
<sequence length="51" mass="5962">AYVLVPDHSSHPREESSSSSKSTRRLIKVDFSKLKIESDEGHDHYRKDRIH</sequence>
<evidence type="ECO:0000313" key="2">
    <source>
        <dbReference type="EMBL" id="KAJ9574794.1"/>
    </source>
</evidence>
<organism evidence="2 3">
    <name type="scientific">Diploptera punctata</name>
    <name type="common">Pacific beetle cockroach</name>
    <dbReference type="NCBI Taxonomy" id="6984"/>
    <lineage>
        <taxon>Eukaryota</taxon>
        <taxon>Metazoa</taxon>
        <taxon>Ecdysozoa</taxon>
        <taxon>Arthropoda</taxon>
        <taxon>Hexapoda</taxon>
        <taxon>Insecta</taxon>
        <taxon>Pterygota</taxon>
        <taxon>Neoptera</taxon>
        <taxon>Polyneoptera</taxon>
        <taxon>Dictyoptera</taxon>
        <taxon>Blattodea</taxon>
        <taxon>Blaberoidea</taxon>
        <taxon>Blaberidae</taxon>
        <taxon>Diplopterinae</taxon>
        <taxon>Diploptera</taxon>
    </lineage>
</organism>
<reference evidence="2" key="1">
    <citation type="journal article" date="2023" name="IScience">
        <title>Live-bearing cockroach genome reveals convergent evolutionary mechanisms linked to viviparity in insects and beyond.</title>
        <authorList>
            <person name="Fouks B."/>
            <person name="Harrison M.C."/>
            <person name="Mikhailova A.A."/>
            <person name="Marchal E."/>
            <person name="English S."/>
            <person name="Carruthers M."/>
            <person name="Jennings E.C."/>
            <person name="Chiamaka E.L."/>
            <person name="Frigard R.A."/>
            <person name="Pippel M."/>
            <person name="Attardo G.M."/>
            <person name="Benoit J.B."/>
            <person name="Bornberg-Bauer E."/>
            <person name="Tobe S.S."/>
        </authorList>
    </citation>
    <scope>NUCLEOTIDE SEQUENCE</scope>
    <source>
        <strain evidence="2">Stay&amp;Tobe</strain>
    </source>
</reference>
<comment type="caution">
    <text evidence="2">The sequence shown here is derived from an EMBL/GenBank/DDBJ whole genome shotgun (WGS) entry which is preliminary data.</text>
</comment>
<protein>
    <submittedName>
        <fullName evidence="2">Uncharacterized protein</fullName>
    </submittedName>
</protein>
<dbReference type="EMBL" id="JASPKZ010010261">
    <property type="protein sequence ID" value="KAJ9574794.1"/>
    <property type="molecule type" value="Genomic_DNA"/>
</dbReference>
<dbReference type="Proteomes" id="UP001233999">
    <property type="component" value="Unassembled WGS sequence"/>
</dbReference>
<proteinExistence type="predicted"/>
<evidence type="ECO:0000256" key="1">
    <source>
        <dbReference type="SAM" id="MobiDB-lite"/>
    </source>
</evidence>